<dbReference type="Gene3D" id="2.60.120.10">
    <property type="entry name" value="Jelly Rolls"/>
    <property type="match status" value="1"/>
</dbReference>
<dbReference type="InterPro" id="IPR013096">
    <property type="entry name" value="Cupin_2"/>
</dbReference>
<dbReference type="PANTHER" id="PTHR37694">
    <property type="entry name" value="SLR8022 PROTEIN"/>
    <property type="match status" value="1"/>
</dbReference>
<keyword evidence="3" id="KW-1185">Reference proteome</keyword>
<organism evidence="2 3">
    <name type="scientific">Pannus brasiliensis CCIBt3594</name>
    <dbReference type="NCBI Taxonomy" id="1427578"/>
    <lineage>
        <taxon>Bacteria</taxon>
        <taxon>Bacillati</taxon>
        <taxon>Cyanobacteriota</taxon>
        <taxon>Cyanophyceae</taxon>
        <taxon>Oscillatoriophycideae</taxon>
        <taxon>Chroococcales</taxon>
        <taxon>Microcystaceae</taxon>
        <taxon>Pannus</taxon>
    </lineage>
</organism>
<sequence length="110" mass="11731">MNTTLLSRTPVLQLREHLEYPESGILSKILFKDAACQYTLFCLASGTEISEHTSTRNATVQAIEGNGTLTLNGEAIALEPGVLVFMPANAPHALDATSNLAFLLILSATS</sequence>
<feature type="domain" description="Cupin type-2" evidence="1">
    <location>
        <begin position="40"/>
        <end position="103"/>
    </location>
</feature>
<dbReference type="InterPro" id="IPR011051">
    <property type="entry name" value="RmlC_Cupin_sf"/>
</dbReference>
<dbReference type="RefSeq" id="WP_332864741.1">
    <property type="nucleotide sequence ID" value="NZ_JBAFSM010000014.1"/>
</dbReference>
<name>A0AAW9QTD7_9CHRO</name>
<reference evidence="2 3" key="1">
    <citation type="submission" date="2024-01" db="EMBL/GenBank/DDBJ databases">
        <title>Genomic insights into the taxonomy and metabolism of the cyanobacterium Pannus brasiliensis CCIBt3594.</title>
        <authorList>
            <person name="Machado M."/>
            <person name="Botero N.B."/>
            <person name="Andreote A.P.D."/>
            <person name="Feitosa A.M.T."/>
            <person name="Popin R."/>
            <person name="Sivonen K."/>
            <person name="Fiore M.F."/>
        </authorList>
    </citation>
    <scope>NUCLEOTIDE SEQUENCE [LARGE SCALE GENOMIC DNA]</scope>
    <source>
        <strain evidence="2 3">CCIBt3594</strain>
    </source>
</reference>
<evidence type="ECO:0000313" key="3">
    <source>
        <dbReference type="Proteomes" id="UP001328733"/>
    </source>
</evidence>
<dbReference type="SUPFAM" id="SSF51182">
    <property type="entry name" value="RmlC-like cupins"/>
    <property type="match status" value="1"/>
</dbReference>
<dbReference type="InterPro" id="IPR014710">
    <property type="entry name" value="RmlC-like_jellyroll"/>
</dbReference>
<accession>A0AAW9QTD7</accession>
<dbReference type="Proteomes" id="UP001328733">
    <property type="component" value="Unassembled WGS sequence"/>
</dbReference>
<dbReference type="AlphaFoldDB" id="A0AAW9QTD7"/>
<gene>
    <name evidence="2" type="ORF">V0288_09015</name>
</gene>
<dbReference type="EMBL" id="JBAFSM010000014">
    <property type="protein sequence ID" value="MEG3437257.1"/>
    <property type="molecule type" value="Genomic_DNA"/>
</dbReference>
<dbReference type="Pfam" id="PF07883">
    <property type="entry name" value="Cupin_2"/>
    <property type="match status" value="1"/>
</dbReference>
<proteinExistence type="predicted"/>
<evidence type="ECO:0000313" key="2">
    <source>
        <dbReference type="EMBL" id="MEG3437257.1"/>
    </source>
</evidence>
<evidence type="ECO:0000259" key="1">
    <source>
        <dbReference type="Pfam" id="PF07883"/>
    </source>
</evidence>
<dbReference type="PANTHER" id="PTHR37694:SF1">
    <property type="entry name" value="SLR8022 PROTEIN"/>
    <property type="match status" value="1"/>
</dbReference>
<dbReference type="CDD" id="cd02230">
    <property type="entry name" value="cupin_HP0902-like"/>
    <property type="match status" value="1"/>
</dbReference>
<protein>
    <submittedName>
        <fullName evidence="2">Cupin domain-containing protein</fullName>
    </submittedName>
</protein>
<comment type="caution">
    <text evidence="2">The sequence shown here is derived from an EMBL/GenBank/DDBJ whole genome shotgun (WGS) entry which is preliminary data.</text>
</comment>